<sequence>MTDKECSIEVSKDGPYIVNGLNVLVNSKGEKLEVQPSIALCRCGSSKNKPFCDGSHIEIGFKDEKN</sequence>
<gene>
    <name evidence="6" type="ORF">SAMN04488696_2522</name>
</gene>
<dbReference type="Proteomes" id="UP000198535">
    <property type="component" value="Unassembled WGS sequence"/>
</dbReference>
<proteinExistence type="predicted"/>
<evidence type="ECO:0000256" key="4">
    <source>
        <dbReference type="ARBA" id="ARBA00023014"/>
    </source>
</evidence>
<evidence type="ECO:0000256" key="2">
    <source>
        <dbReference type="ARBA" id="ARBA00022723"/>
    </source>
</evidence>
<dbReference type="InterPro" id="IPR018967">
    <property type="entry name" value="FeS-contain_CDGSH-typ"/>
</dbReference>
<dbReference type="Pfam" id="PF09360">
    <property type="entry name" value="zf-CDGSH"/>
    <property type="match status" value="1"/>
</dbReference>
<dbReference type="AlphaFoldDB" id="A0A1I4U2N1"/>
<dbReference type="EMBL" id="FOUJ01000006">
    <property type="protein sequence ID" value="SFM83278.1"/>
    <property type="molecule type" value="Genomic_DNA"/>
</dbReference>
<organism evidence="6 7">
    <name type="scientific">Methanolobus profundi</name>
    <dbReference type="NCBI Taxonomy" id="487685"/>
    <lineage>
        <taxon>Archaea</taxon>
        <taxon>Methanobacteriati</taxon>
        <taxon>Methanobacteriota</taxon>
        <taxon>Stenosarchaea group</taxon>
        <taxon>Methanomicrobia</taxon>
        <taxon>Methanosarcinales</taxon>
        <taxon>Methanosarcinaceae</taxon>
        <taxon>Methanolobus</taxon>
    </lineage>
</organism>
<keyword evidence="1" id="KW-0001">2Fe-2S</keyword>
<protein>
    <submittedName>
        <fullName evidence="6">Zn-finger domain of CDGSH type-containing protein</fullName>
    </submittedName>
</protein>
<name>A0A1I4U2N1_9EURY</name>
<evidence type="ECO:0000256" key="1">
    <source>
        <dbReference type="ARBA" id="ARBA00022714"/>
    </source>
</evidence>
<dbReference type="GO" id="GO:0051537">
    <property type="term" value="F:2 iron, 2 sulfur cluster binding"/>
    <property type="evidence" value="ECO:0007669"/>
    <property type="project" value="UniProtKB-KW"/>
</dbReference>
<dbReference type="GO" id="GO:0046872">
    <property type="term" value="F:metal ion binding"/>
    <property type="evidence" value="ECO:0007669"/>
    <property type="project" value="UniProtKB-KW"/>
</dbReference>
<evidence type="ECO:0000313" key="6">
    <source>
        <dbReference type="EMBL" id="SFM83278.1"/>
    </source>
</evidence>
<evidence type="ECO:0000313" key="7">
    <source>
        <dbReference type="Proteomes" id="UP000198535"/>
    </source>
</evidence>
<dbReference type="Gene3D" id="3.40.5.90">
    <property type="entry name" value="CDGSH iron-sulfur domain, mitoNEET-type"/>
    <property type="match status" value="1"/>
</dbReference>
<keyword evidence="2" id="KW-0479">Metal-binding</keyword>
<dbReference type="InterPro" id="IPR042216">
    <property type="entry name" value="MitoNEET_CISD"/>
</dbReference>
<keyword evidence="3" id="KW-0408">Iron</keyword>
<dbReference type="STRING" id="487685.SAMN04488696_2522"/>
<dbReference type="GO" id="GO:0005737">
    <property type="term" value="C:cytoplasm"/>
    <property type="evidence" value="ECO:0007669"/>
    <property type="project" value="UniProtKB-ARBA"/>
</dbReference>
<evidence type="ECO:0000259" key="5">
    <source>
        <dbReference type="SMART" id="SM00704"/>
    </source>
</evidence>
<accession>A0A1I4U2N1</accession>
<dbReference type="RefSeq" id="WP_091937494.1">
    <property type="nucleotide sequence ID" value="NZ_FOUJ01000006.1"/>
</dbReference>
<dbReference type="SMART" id="SM00704">
    <property type="entry name" value="ZnF_CDGSH"/>
    <property type="match status" value="1"/>
</dbReference>
<feature type="domain" description="Iron-binding zinc finger CDGSH type" evidence="5">
    <location>
        <begin position="28"/>
        <end position="62"/>
    </location>
</feature>
<evidence type="ECO:0000256" key="3">
    <source>
        <dbReference type="ARBA" id="ARBA00023004"/>
    </source>
</evidence>
<reference evidence="7" key="1">
    <citation type="submission" date="2016-10" db="EMBL/GenBank/DDBJ databases">
        <authorList>
            <person name="Varghese N."/>
            <person name="Submissions S."/>
        </authorList>
    </citation>
    <scope>NUCLEOTIDE SEQUENCE [LARGE SCALE GENOMIC DNA]</scope>
    <source>
        <strain evidence="7">Mob M</strain>
    </source>
</reference>
<keyword evidence="7" id="KW-1185">Reference proteome</keyword>
<dbReference type="OrthoDB" id="5781at2157"/>
<keyword evidence="4" id="KW-0411">Iron-sulfur</keyword>